<dbReference type="InterPro" id="IPR025315">
    <property type="entry name" value="DUF4220"/>
</dbReference>
<organism evidence="3 4">
    <name type="scientific">Rhamnella rubrinervis</name>
    <dbReference type="NCBI Taxonomy" id="2594499"/>
    <lineage>
        <taxon>Eukaryota</taxon>
        <taxon>Viridiplantae</taxon>
        <taxon>Streptophyta</taxon>
        <taxon>Embryophyta</taxon>
        <taxon>Tracheophyta</taxon>
        <taxon>Spermatophyta</taxon>
        <taxon>Magnoliopsida</taxon>
        <taxon>eudicotyledons</taxon>
        <taxon>Gunneridae</taxon>
        <taxon>Pentapetalae</taxon>
        <taxon>rosids</taxon>
        <taxon>fabids</taxon>
        <taxon>Rosales</taxon>
        <taxon>Rhamnaceae</taxon>
        <taxon>rhamnoid group</taxon>
        <taxon>Rhamneae</taxon>
        <taxon>Rhamnella</taxon>
    </lineage>
</organism>
<dbReference type="OrthoDB" id="1689146at2759"/>
<dbReference type="InterPro" id="IPR007658">
    <property type="entry name" value="DUF594"/>
</dbReference>
<keyword evidence="1" id="KW-1133">Transmembrane helix</keyword>
<comment type="caution">
    <text evidence="3">The sequence shown here is derived from an EMBL/GenBank/DDBJ whole genome shotgun (WGS) entry which is preliminary data.</text>
</comment>
<evidence type="ECO:0000256" key="1">
    <source>
        <dbReference type="SAM" id="Phobius"/>
    </source>
</evidence>
<sequence>MQFNLMPRRLKDFWDEWGIEMLVAVSCVMHIVLTLFGSRRKQIKNILVRFIIWSAYLLSDYVVTVIFGKLTIIPVSDSTREITDSELRALLAPLLLVQLGSRDAITAYSIEDNRLGLRQILSLFAQCNAVFWILFRCWTNSPVSYLYLPLLMAGFIKYGENVWALSTALTGSSGLTITEFDEEGHVPKIFKDLPTDIPNQKMITTAYYRFVCLKPHIDNWLYKPLYQVSVEYTSIDRYTSQEKFRITDLELGFMYDVLYTKFPVIYTWIGLALRLISSITLFSISIAFCILFKDSFVYYINAGFTFVVLGVILTLECYQIYMLVFSDWAIVGMVKHRSKPAAMRFLRALAPQSSKRKRWSNKLDQFNLINYCLDQKKYDYLTKLLSFTRFFKFQGWDTEIKKYLCKSTSVRIYEEFKEMLIQEMKKVDEKRGSKPVDKRGTWALIRSSFNNESAEMLKRSVEDRDFDKSIVIWHLATEICYHNSDTDQKRNPTSKIEMGRLLSNYMMYLLAVQSQMLCITTSDIVFDHACEILTEFLTTSAHGDYSKNTRDDIVSKACKDLREGNFVRERGGKTMVTEDWKVLEDSRNVSEHLTSLHGDHEDAMWELICSVWVEMLCFAATNCPADNHSEQLRRGGEIVTHVWLLLLHNTDADPYLREKRKDR</sequence>
<gene>
    <name evidence="3" type="ORF">FNV43_RR03342</name>
</gene>
<feature type="domain" description="DUF4220" evidence="2">
    <location>
        <begin position="53"/>
        <end position="371"/>
    </location>
</feature>
<dbReference type="Proteomes" id="UP000796880">
    <property type="component" value="Unassembled WGS sequence"/>
</dbReference>
<name>A0A8K0HJP9_9ROSA</name>
<evidence type="ECO:0000313" key="3">
    <source>
        <dbReference type="EMBL" id="KAF3452909.1"/>
    </source>
</evidence>
<evidence type="ECO:0000313" key="4">
    <source>
        <dbReference type="Proteomes" id="UP000796880"/>
    </source>
</evidence>
<feature type="transmembrane region" description="Helical" evidence="1">
    <location>
        <begin position="17"/>
        <end position="38"/>
    </location>
</feature>
<dbReference type="Pfam" id="PF13968">
    <property type="entry name" value="DUF4220"/>
    <property type="match status" value="1"/>
</dbReference>
<keyword evidence="4" id="KW-1185">Reference proteome</keyword>
<feature type="transmembrane region" description="Helical" evidence="1">
    <location>
        <begin position="296"/>
        <end position="312"/>
    </location>
</feature>
<proteinExistence type="predicted"/>
<feature type="transmembrane region" description="Helical" evidence="1">
    <location>
        <begin position="50"/>
        <end position="75"/>
    </location>
</feature>
<reference evidence="3" key="1">
    <citation type="submission" date="2020-03" db="EMBL/GenBank/DDBJ databases">
        <title>A high-quality chromosome-level genome assembly of a woody plant with both climbing and erect habits, Rhamnella rubrinervis.</title>
        <authorList>
            <person name="Lu Z."/>
            <person name="Yang Y."/>
            <person name="Zhu X."/>
            <person name="Sun Y."/>
        </authorList>
    </citation>
    <scope>NUCLEOTIDE SEQUENCE</scope>
    <source>
        <strain evidence="3">BYM</strain>
        <tissue evidence="3">Leaf</tissue>
    </source>
</reference>
<dbReference type="AlphaFoldDB" id="A0A8K0HJP9"/>
<dbReference type="EMBL" id="VOIH02000002">
    <property type="protein sequence ID" value="KAF3452909.1"/>
    <property type="molecule type" value="Genomic_DNA"/>
</dbReference>
<feature type="transmembrane region" description="Helical" evidence="1">
    <location>
        <begin position="265"/>
        <end position="289"/>
    </location>
</feature>
<dbReference type="Pfam" id="PF04578">
    <property type="entry name" value="DUF594"/>
    <property type="match status" value="1"/>
</dbReference>
<keyword evidence="1" id="KW-0812">Transmembrane</keyword>
<evidence type="ECO:0000259" key="2">
    <source>
        <dbReference type="Pfam" id="PF13968"/>
    </source>
</evidence>
<protein>
    <recommendedName>
        <fullName evidence="2">DUF4220 domain-containing protein</fullName>
    </recommendedName>
</protein>
<dbReference type="PANTHER" id="PTHR31325">
    <property type="entry name" value="OS01G0798800 PROTEIN-RELATED"/>
    <property type="match status" value="1"/>
</dbReference>
<keyword evidence="1" id="KW-0472">Membrane</keyword>
<accession>A0A8K0HJP9</accession>